<evidence type="ECO:0000256" key="1">
    <source>
        <dbReference type="SAM" id="MobiDB-lite"/>
    </source>
</evidence>
<feature type="compositionally biased region" description="Basic and acidic residues" evidence="1">
    <location>
        <begin position="1"/>
        <end position="39"/>
    </location>
</feature>
<gene>
    <name evidence="2" type="ORF">NP165_11215</name>
</gene>
<proteinExistence type="predicted"/>
<sequence length="91" mass="10793">MKRKVPDTELPRPLTEAEKENLRKDMQESSKWAREELRKRKEAKLSSSEQLDQDGLRPLTPEEIEDLRQEMKAASAKMKEVLERRGWTKRS</sequence>
<dbReference type="EMBL" id="CP102096">
    <property type="protein sequence ID" value="UUM30261.1"/>
    <property type="molecule type" value="Genomic_DNA"/>
</dbReference>
<name>A0ABY5LH37_9VIBR</name>
<keyword evidence="3" id="KW-1185">Reference proteome</keyword>
<reference evidence="2" key="1">
    <citation type="submission" date="2022-07" db="EMBL/GenBank/DDBJ databases">
        <title>Complete genome of Vibrio japonicus strain JCM 31412T and phylogenomic assessment of the Nereis clade of the genus Vibrio.</title>
        <authorList>
            <person name="Shlafstein M.D."/>
            <person name="Emsley S.A."/>
            <person name="Ushijima B."/>
            <person name="Videau P."/>
            <person name="Saw J.H."/>
        </authorList>
    </citation>
    <scope>NUCLEOTIDE SEQUENCE</scope>
    <source>
        <strain evidence="2">JCM 31412</strain>
    </source>
</reference>
<feature type="region of interest" description="Disordered" evidence="1">
    <location>
        <begin position="1"/>
        <end position="62"/>
    </location>
</feature>
<protein>
    <submittedName>
        <fullName evidence="2">Uncharacterized protein</fullName>
    </submittedName>
</protein>
<evidence type="ECO:0000313" key="3">
    <source>
        <dbReference type="Proteomes" id="UP001058602"/>
    </source>
</evidence>
<organism evidence="2 3">
    <name type="scientific">Vibrio japonicus</name>
    <dbReference type="NCBI Taxonomy" id="1824638"/>
    <lineage>
        <taxon>Bacteria</taxon>
        <taxon>Pseudomonadati</taxon>
        <taxon>Pseudomonadota</taxon>
        <taxon>Gammaproteobacteria</taxon>
        <taxon>Vibrionales</taxon>
        <taxon>Vibrionaceae</taxon>
        <taxon>Vibrio</taxon>
    </lineage>
</organism>
<accession>A0ABY5LH37</accession>
<dbReference type="RefSeq" id="WP_257084040.1">
    <property type="nucleotide sequence ID" value="NZ_CP102096.1"/>
</dbReference>
<evidence type="ECO:0000313" key="2">
    <source>
        <dbReference type="EMBL" id="UUM30261.1"/>
    </source>
</evidence>
<dbReference type="Proteomes" id="UP001058602">
    <property type="component" value="Chromosome 1"/>
</dbReference>